<dbReference type="GO" id="GO:0005634">
    <property type="term" value="C:nucleus"/>
    <property type="evidence" value="ECO:0007669"/>
    <property type="project" value="UniProtKB-SubCell"/>
</dbReference>
<name>A0A2H3JUH0_WOLCO</name>
<dbReference type="GO" id="GO:0015031">
    <property type="term" value="P:protein transport"/>
    <property type="evidence" value="ECO:0007669"/>
    <property type="project" value="UniProtKB-KW"/>
</dbReference>
<feature type="domain" description="Transcription factor Iwr1" evidence="11">
    <location>
        <begin position="220"/>
        <end position="290"/>
    </location>
</feature>
<organism evidence="12 13">
    <name type="scientific">Wolfiporia cocos (strain MD-104)</name>
    <name type="common">Brown rot fungus</name>
    <dbReference type="NCBI Taxonomy" id="742152"/>
    <lineage>
        <taxon>Eukaryota</taxon>
        <taxon>Fungi</taxon>
        <taxon>Dikarya</taxon>
        <taxon>Basidiomycota</taxon>
        <taxon>Agaricomycotina</taxon>
        <taxon>Agaricomycetes</taxon>
        <taxon>Polyporales</taxon>
        <taxon>Phaeolaceae</taxon>
        <taxon>Wolfiporia</taxon>
    </lineage>
</organism>
<evidence type="ECO:0000256" key="5">
    <source>
        <dbReference type="ARBA" id="ARBA00017036"/>
    </source>
</evidence>
<accession>A0A2H3JUH0</accession>
<reference evidence="12 13" key="1">
    <citation type="journal article" date="2012" name="Science">
        <title>The Paleozoic origin of enzymatic lignin decomposition reconstructed from 31 fungal genomes.</title>
        <authorList>
            <person name="Floudas D."/>
            <person name="Binder M."/>
            <person name="Riley R."/>
            <person name="Barry K."/>
            <person name="Blanchette R.A."/>
            <person name="Henrissat B."/>
            <person name="Martinez A.T."/>
            <person name="Otillar R."/>
            <person name="Spatafora J.W."/>
            <person name="Yadav J.S."/>
            <person name="Aerts A."/>
            <person name="Benoit I."/>
            <person name="Boyd A."/>
            <person name="Carlson A."/>
            <person name="Copeland A."/>
            <person name="Coutinho P.M."/>
            <person name="de Vries R.P."/>
            <person name="Ferreira P."/>
            <person name="Findley K."/>
            <person name="Foster B."/>
            <person name="Gaskell J."/>
            <person name="Glotzer D."/>
            <person name="Gorecki P."/>
            <person name="Heitman J."/>
            <person name="Hesse C."/>
            <person name="Hori C."/>
            <person name="Igarashi K."/>
            <person name="Jurgens J.A."/>
            <person name="Kallen N."/>
            <person name="Kersten P."/>
            <person name="Kohler A."/>
            <person name="Kuees U."/>
            <person name="Kumar T.K.A."/>
            <person name="Kuo A."/>
            <person name="LaButti K."/>
            <person name="Larrondo L.F."/>
            <person name="Lindquist E."/>
            <person name="Ling A."/>
            <person name="Lombard V."/>
            <person name="Lucas S."/>
            <person name="Lundell T."/>
            <person name="Martin R."/>
            <person name="McLaughlin D.J."/>
            <person name="Morgenstern I."/>
            <person name="Morin E."/>
            <person name="Murat C."/>
            <person name="Nagy L.G."/>
            <person name="Nolan M."/>
            <person name="Ohm R.A."/>
            <person name="Patyshakuliyeva A."/>
            <person name="Rokas A."/>
            <person name="Ruiz-Duenas F.J."/>
            <person name="Sabat G."/>
            <person name="Salamov A."/>
            <person name="Samejima M."/>
            <person name="Schmutz J."/>
            <person name="Slot J.C."/>
            <person name="St John F."/>
            <person name="Stenlid J."/>
            <person name="Sun H."/>
            <person name="Sun S."/>
            <person name="Syed K."/>
            <person name="Tsang A."/>
            <person name="Wiebenga A."/>
            <person name="Young D."/>
            <person name="Pisabarro A."/>
            <person name="Eastwood D.C."/>
            <person name="Martin F."/>
            <person name="Cullen D."/>
            <person name="Grigoriev I.V."/>
            <person name="Hibbett D.S."/>
        </authorList>
    </citation>
    <scope>NUCLEOTIDE SEQUENCE [LARGE SCALE GENOMIC DNA]</scope>
    <source>
        <strain evidence="12 13">MD-104</strain>
    </source>
</reference>
<keyword evidence="13" id="KW-1185">Reference proteome</keyword>
<comment type="similarity">
    <text evidence="4">Belongs to the IWR1/SLC7A6OS family.</text>
</comment>
<evidence type="ECO:0000256" key="6">
    <source>
        <dbReference type="ARBA" id="ARBA00022448"/>
    </source>
</evidence>
<dbReference type="EMBL" id="KB468053">
    <property type="protein sequence ID" value="PCH40364.1"/>
    <property type="molecule type" value="Genomic_DNA"/>
</dbReference>
<keyword evidence="6" id="KW-0813">Transport</keyword>
<dbReference type="Pfam" id="PF08574">
    <property type="entry name" value="Iwr1"/>
    <property type="match status" value="1"/>
</dbReference>
<dbReference type="PANTHER" id="PTHR31196">
    <property type="entry name" value="RNA POLYMERASE II NUCLEAR LOCALIZATION PROTEIN SLC7A6OS-RELATED"/>
    <property type="match status" value="1"/>
</dbReference>
<dbReference type="STRING" id="742152.A0A2H3JUH0"/>
<evidence type="ECO:0000259" key="11">
    <source>
        <dbReference type="Pfam" id="PF08574"/>
    </source>
</evidence>
<feature type="compositionally biased region" description="Acidic residues" evidence="10">
    <location>
        <begin position="286"/>
        <end position="305"/>
    </location>
</feature>
<evidence type="ECO:0000313" key="12">
    <source>
        <dbReference type="EMBL" id="PCH40364.1"/>
    </source>
</evidence>
<dbReference type="InterPro" id="IPR040218">
    <property type="entry name" value="SLC7A6OS"/>
</dbReference>
<feature type="compositionally biased region" description="Acidic residues" evidence="10">
    <location>
        <begin position="263"/>
        <end position="278"/>
    </location>
</feature>
<keyword evidence="7" id="KW-0963">Cytoplasm</keyword>
<dbReference type="InterPro" id="IPR013883">
    <property type="entry name" value="TF_Iwr1_dom"/>
</dbReference>
<evidence type="ECO:0000256" key="10">
    <source>
        <dbReference type="SAM" id="MobiDB-lite"/>
    </source>
</evidence>
<evidence type="ECO:0000313" key="13">
    <source>
        <dbReference type="Proteomes" id="UP000218811"/>
    </source>
</evidence>
<feature type="region of interest" description="Disordered" evidence="10">
    <location>
        <begin position="26"/>
        <end position="46"/>
    </location>
</feature>
<sequence length="322" mass="36289">MQPDPEAQSQSERPYAILRIKRKRNEEPLDGLLVDPDARPSRKRSRGALNFFKFVETVEEAAWVDAKKTQDLQDRLAALAREPEKKDVPATSVSAPAIVEQPSSPVSTPSTPLPLQDDRKYTIIKREVPSTDPRPQRRNPTAPPKIWSTKELEALRASRSKFTMYDAVLSTSNLSSSASKIPEIDPEVAKFLPLLKDLGLAEDGATSSSSLVSVPAADDNDYVYDVFYQRPTTFQELYEPSTSIYNIGTLTNIPEELMLYDTDSESEVGDTDDEDSNAEDWYTNEYPDEESSEELSEGGSDEYHEDSDHELQYDDDSDHEWR</sequence>
<protein>
    <recommendedName>
        <fullName evidence="5">Probable RNA polymerase II nuclear localization protein SLC7A6OS</fullName>
    </recommendedName>
</protein>
<feature type="compositionally biased region" description="Acidic residues" evidence="10">
    <location>
        <begin position="313"/>
        <end position="322"/>
    </location>
</feature>
<dbReference type="OMA" id="VEDGAWN"/>
<keyword evidence="9" id="KW-0539">Nucleus</keyword>
<keyword evidence="8" id="KW-0653">Protein transport</keyword>
<evidence type="ECO:0000256" key="1">
    <source>
        <dbReference type="ARBA" id="ARBA00003202"/>
    </source>
</evidence>
<feature type="compositionally biased region" description="Low complexity" evidence="10">
    <location>
        <begin position="102"/>
        <end position="115"/>
    </location>
</feature>
<evidence type="ECO:0000256" key="2">
    <source>
        <dbReference type="ARBA" id="ARBA00004123"/>
    </source>
</evidence>
<dbReference type="OrthoDB" id="6255506at2759"/>
<comment type="subcellular location">
    <subcellularLocation>
        <location evidence="3">Cytoplasm</location>
    </subcellularLocation>
    <subcellularLocation>
        <location evidence="2">Nucleus</location>
    </subcellularLocation>
</comment>
<evidence type="ECO:0000256" key="4">
    <source>
        <dbReference type="ARBA" id="ARBA00010218"/>
    </source>
</evidence>
<evidence type="ECO:0000256" key="9">
    <source>
        <dbReference type="ARBA" id="ARBA00023242"/>
    </source>
</evidence>
<comment type="function">
    <text evidence="1">Directs RNA polymerase II nuclear import.</text>
</comment>
<dbReference type="Proteomes" id="UP000218811">
    <property type="component" value="Unassembled WGS sequence"/>
</dbReference>
<proteinExistence type="inferred from homology"/>
<gene>
    <name evidence="12" type="ORF">WOLCODRAFT_117143</name>
</gene>
<evidence type="ECO:0000256" key="3">
    <source>
        <dbReference type="ARBA" id="ARBA00004496"/>
    </source>
</evidence>
<dbReference type="GO" id="GO:0005737">
    <property type="term" value="C:cytoplasm"/>
    <property type="evidence" value="ECO:0007669"/>
    <property type="project" value="UniProtKB-SubCell"/>
</dbReference>
<feature type="region of interest" description="Disordered" evidence="10">
    <location>
        <begin position="263"/>
        <end position="322"/>
    </location>
</feature>
<feature type="region of interest" description="Disordered" evidence="10">
    <location>
        <begin position="80"/>
        <end position="116"/>
    </location>
</feature>
<evidence type="ECO:0000256" key="8">
    <source>
        <dbReference type="ARBA" id="ARBA00022927"/>
    </source>
</evidence>
<dbReference type="AlphaFoldDB" id="A0A2H3JUH0"/>
<dbReference type="PANTHER" id="PTHR31196:SF2">
    <property type="entry name" value="RNA POLYMERASE II NUCLEAR LOCALIZATION PROTEIN SLC7A6OS-RELATED"/>
    <property type="match status" value="1"/>
</dbReference>
<evidence type="ECO:0000256" key="7">
    <source>
        <dbReference type="ARBA" id="ARBA00022490"/>
    </source>
</evidence>